<dbReference type="Gene3D" id="1.25.40.720">
    <property type="entry name" value="Telomere length regulation protein 2, C-terminal domain"/>
    <property type="match status" value="2"/>
</dbReference>
<evidence type="ECO:0000256" key="2">
    <source>
        <dbReference type="ARBA" id="ARBA00004370"/>
    </source>
</evidence>
<dbReference type="GO" id="GO:0005634">
    <property type="term" value="C:nucleus"/>
    <property type="evidence" value="ECO:0007669"/>
    <property type="project" value="UniProtKB-SubCell"/>
</dbReference>
<evidence type="ECO:0000256" key="3">
    <source>
        <dbReference type="ARBA" id="ARBA00004496"/>
    </source>
</evidence>
<evidence type="ECO:0000259" key="11">
    <source>
        <dbReference type="Pfam" id="PF25320"/>
    </source>
</evidence>
<dbReference type="InterPro" id="IPR051970">
    <property type="entry name" value="TEL2_Regulation"/>
</dbReference>
<feature type="compositionally biased region" description="Polar residues" evidence="9">
    <location>
        <begin position="487"/>
        <end position="516"/>
    </location>
</feature>
<keyword evidence="13" id="KW-1185">Reference proteome</keyword>
<dbReference type="GO" id="GO:0051879">
    <property type="term" value="F:Hsp90 protein binding"/>
    <property type="evidence" value="ECO:0007669"/>
    <property type="project" value="TreeGrafter"/>
</dbReference>
<feature type="domain" description="Telomere length regulation protein conserved" evidence="10">
    <location>
        <begin position="547"/>
        <end position="655"/>
    </location>
</feature>
<keyword evidence="6" id="KW-0963">Cytoplasm</keyword>
<reference evidence="12" key="1">
    <citation type="submission" date="2021-05" db="EMBL/GenBank/DDBJ databases">
        <authorList>
            <person name="Tigano A."/>
        </authorList>
    </citation>
    <scope>NUCLEOTIDE SEQUENCE</scope>
</reference>
<comment type="caution">
    <text evidence="12">The sequence shown here is derived from an EMBL/GenBank/DDBJ whole genome shotgun (WGS) entry which is preliminary data.</text>
</comment>
<protein>
    <recommendedName>
        <fullName evidence="5">Telomere length regulation protein TEL2 homolog</fullName>
    </recommendedName>
</protein>
<evidence type="ECO:0000259" key="10">
    <source>
        <dbReference type="Pfam" id="PF10193"/>
    </source>
</evidence>
<keyword evidence="8" id="KW-0539">Nucleus</keyword>
<dbReference type="PANTHER" id="PTHR15830:SF10">
    <property type="entry name" value="TELOMERE LENGTH REGULATION PROTEIN TEL2 HOMOLOG"/>
    <property type="match status" value="1"/>
</dbReference>
<evidence type="ECO:0000256" key="9">
    <source>
        <dbReference type="SAM" id="MobiDB-lite"/>
    </source>
</evidence>
<comment type="similarity">
    <text evidence="4">Belongs to the TEL2 family.</text>
</comment>
<dbReference type="Pfam" id="PF25320">
    <property type="entry name" value="TELO2_ARM"/>
    <property type="match status" value="1"/>
</dbReference>
<sequence>MDPTSAEVRAAVGQCFRTLSSSTVSEDIVGALRTLNSFLDDGPESPAPPAQRAEFRRTHYSRSLRFLVTNIQADWTHGLSAPQRAQLWDGLFLEGPPEQALLVLMEAIGELRSSAGLDRLLSITEEFLQRGLLAELLGRHCLQAAPADSPQLRETLLSRVSALPDITANTLGAHSRAAFLPQQYYPLLATEMLAALQRTCLALRDGTDCSLSFVAQLFGKVCIQGHSGEFYAYYTRKYSFVVHTCSILRFSVPPPSAPTASVLAVMAPHLCVRTRSDMVWQRVCWKLVESVPERWMESVLTGLVTAVGGPDTLGRIIGNLVLTNKKAQFVLTHKLLLLQYKYKTQVLRTILGYLAADRDRRPLLSQVVRSVSQAWANPSAVKHTPVEQQLYVSRALLLSVSLLTDGELQELRSDLLQCMLGGMQSHLDSSVLRIRNMGMVVGECLSSRMDLNGTRLKFEYEQDEETRELLALMTPSTFSEAEPEPGNSVNSPVETTESDPSTQSTLSKNKSESQPSKAEADSDLDSDDELTPYDMSGDQEMSQASPPRYLRDCLETLISSEDPERVELSLRAAEALVRRNVFAAREISVQMTKVLLHMEDKYSISGFLNLRQSTMVALTVTDCIPVTQYLTTEFYSLNYSLRQRLDILEVLAAAAQELCAPASDRRAAPIGQATPPESTPYPGDNPVHWKEVVEKRIQSKTRRISKGVAQPAEKAAPNRYAPVAGYFFFPLLRNYDRPQVTFDLLGSDHLVLGRLIHTLGLLMHLAANAPVAAQMGRALLDFVWAVRYHADQMVRRGVLFAVCSVFVSMPSQNLLVDLGDQLFETRTWLADVAEGDPHADCRNLAMQSLMLLERTLKKQLQDPQALSLES</sequence>
<evidence type="ECO:0000256" key="1">
    <source>
        <dbReference type="ARBA" id="ARBA00004123"/>
    </source>
</evidence>
<feature type="region of interest" description="Disordered" evidence="9">
    <location>
        <begin position="477"/>
        <end position="546"/>
    </location>
</feature>
<dbReference type="PANTHER" id="PTHR15830">
    <property type="entry name" value="TELOMERE LENGTH REGULATION PROTEIN TEL2 FAMILY MEMBER"/>
    <property type="match status" value="1"/>
</dbReference>
<dbReference type="GO" id="GO:0042162">
    <property type="term" value="F:telomeric DNA binding"/>
    <property type="evidence" value="ECO:0007669"/>
    <property type="project" value="TreeGrafter"/>
</dbReference>
<organism evidence="12 13">
    <name type="scientific">Menidia menidia</name>
    <name type="common">Atlantic silverside</name>
    <dbReference type="NCBI Taxonomy" id="238744"/>
    <lineage>
        <taxon>Eukaryota</taxon>
        <taxon>Metazoa</taxon>
        <taxon>Chordata</taxon>
        <taxon>Craniata</taxon>
        <taxon>Vertebrata</taxon>
        <taxon>Euteleostomi</taxon>
        <taxon>Actinopterygii</taxon>
        <taxon>Neopterygii</taxon>
        <taxon>Teleostei</taxon>
        <taxon>Neoteleostei</taxon>
        <taxon>Acanthomorphata</taxon>
        <taxon>Ovalentaria</taxon>
        <taxon>Atherinomorphae</taxon>
        <taxon>Atheriniformes</taxon>
        <taxon>Atherinopsidae</taxon>
        <taxon>Menidiinae</taxon>
        <taxon>Menidia</taxon>
    </lineage>
</organism>
<proteinExistence type="inferred from homology"/>
<evidence type="ECO:0000313" key="13">
    <source>
        <dbReference type="Proteomes" id="UP000677803"/>
    </source>
</evidence>
<comment type="subcellular location">
    <subcellularLocation>
        <location evidence="3">Cytoplasm</location>
    </subcellularLocation>
    <subcellularLocation>
        <location evidence="2">Membrane</location>
    </subcellularLocation>
    <subcellularLocation>
        <location evidence="1">Nucleus</location>
    </subcellularLocation>
</comment>
<evidence type="ECO:0000313" key="12">
    <source>
        <dbReference type="EMBL" id="CAG5908014.1"/>
    </source>
</evidence>
<feature type="domain" description="TELO2 ARM repeat" evidence="11">
    <location>
        <begin position="359"/>
        <end position="450"/>
    </location>
</feature>
<evidence type="ECO:0000256" key="7">
    <source>
        <dbReference type="ARBA" id="ARBA00023136"/>
    </source>
</evidence>
<feature type="compositionally biased region" description="Acidic residues" evidence="9">
    <location>
        <begin position="521"/>
        <end position="531"/>
    </location>
</feature>
<dbReference type="OrthoDB" id="10258062at2759"/>
<dbReference type="InterPro" id="IPR057348">
    <property type="entry name" value="TELO2_ARM"/>
</dbReference>
<dbReference type="AlphaFoldDB" id="A0A8S4AVI6"/>
<dbReference type="EMBL" id="CAJRST010010001">
    <property type="protein sequence ID" value="CAG5908014.1"/>
    <property type="molecule type" value="Genomic_DNA"/>
</dbReference>
<evidence type="ECO:0000256" key="6">
    <source>
        <dbReference type="ARBA" id="ARBA00022490"/>
    </source>
</evidence>
<dbReference type="GO" id="GO:0051083">
    <property type="term" value="P:'de novo' cotranslational protein folding"/>
    <property type="evidence" value="ECO:0007669"/>
    <property type="project" value="TreeGrafter"/>
</dbReference>
<keyword evidence="7" id="KW-0472">Membrane</keyword>
<dbReference type="InterPro" id="IPR019337">
    <property type="entry name" value="Telomere_length_regulation_dom"/>
</dbReference>
<dbReference type="Proteomes" id="UP000677803">
    <property type="component" value="Unassembled WGS sequence"/>
</dbReference>
<dbReference type="GO" id="GO:0005829">
    <property type="term" value="C:cytosol"/>
    <property type="evidence" value="ECO:0007669"/>
    <property type="project" value="TreeGrafter"/>
</dbReference>
<gene>
    <name evidence="12" type="ORF">MMEN_LOCUS9675</name>
</gene>
<evidence type="ECO:0000256" key="5">
    <source>
        <dbReference type="ARBA" id="ARBA00018231"/>
    </source>
</evidence>
<evidence type="ECO:0000256" key="8">
    <source>
        <dbReference type="ARBA" id="ARBA00023242"/>
    </source>
</evidence>
<feature type="region of interest" description="Disordered" evidence="9">
    <location>
        <begin position="666"/>
        <end position="685"/>
    </location>
</feature>
<dbReference type="FunFam" id="1.25.40.720:FF:000001">
    <property type="entry name" value="Telomere length regulation protein TEL2"/>
    <property type="match status" value="1"/>
</dbReference>
<evidence type="ECO:0000256" key="4">
    <source>
        <dbReference type="ARBA" id="ARBA00006133"/>
    </source>
</evidence>
<name>A0A8S4AVI6_9TELE</name>
<dbReference type="Pfam" id="PF10193">
    <property type="entry name" value="Telomere_reg-2"/>
    <property type="match status" value="1"/>
</dbReference>
<dbReference type="GO" id="GO:0016020">
    <property type="term" value="C:membrane"/>
    <property type="evidence" value="ECO:0007669"/>
    <property type="project" value="UniProtKB-SubCell"/>
</dbReference>
<accession>A0A8S4AVI6</accession>
<dbReference type="InterPro" id="IPR038528">
    <property type="entry name" value="TEL2_C_sf"/>
</dbReference>
<dbReference type="FunFam" id="1.25.40.720:FF:000003">
    <property type="entry name" value="Telomere length regulation protein TEL2 homolog"/>
    <property type="match status" value="1"/>
</dbReference>